<reference evidence="1" key="1">
    <citation type="journal article" date="2023" name="Mol. Phylogenet. Evol.">
        <title>Genome-scale phylogeny and comparative genomics of the fungal order Sordariales.</title>
        <authorList>
            <person name="Hensen N."/>
            <person name="Bonometti L."/>
            <person name="Westerberg I."/>
            <person name="Brannstrom I.O."/>
            <person name="Guillou S."/>
            <person name="Cros-Aarteil S."/>
            <person name="Calhoun S."/>
            <person name="Haridas S."/>
            <person name="Kuo A."/>
            <person name="Mondo S."/>
            <person name="Pangilinan J."/>
            <person name="Riley R."/>
            <person name="LaButti K."/>
            <person name="Andreopoulos B."/>
            <person name="Lipzen A."/>
            <person name="Chen C."/>
            <person name="Yan M."/>
            <person name="Daum C."/>
            <person name="Ng V."/>
            <person name="Clum A."/>
            <person name="Steindorff A."/>
            <person name="Ohm R.A."/>
            <person name="Martin F."/>
            <person name="Silar P."/>
            <person name="Natvig D.O."/>
            <person name="Lalanne C."/>
            <person name="Gautier V."/>
            <person name="Ament-Velasquez S.L."/>
            <person name="Kruys A."/>
            <person name="Hutchinson M.I."/>
            <person name="Powell A.J."/>
            <person name="Barry K."/>
            <person name="Miller A.N."/>
            <person name="Grigoriev I.V."/>
            <person name="Debuchy R."/>
            <person name="Gladieux P."/>
            <person name="Hiltunen Thoren M."/>
            <person name="Johannesson H."/>
        </authorList>
    </citation>
    <scope>NUCLEOTIDE SEQUENCE</scope>
    <source>
        <strain evidence="1">CBS 990.96</strain>
    </source>
</reference>
<dbReference type="AlphaFoldDB" id="A0AAN7BEP8"/>
<gene>
    <name evidence="1" type="ORF">QBC38DRAFT_373909</name>
</gene>
<dbReference type="PANTHER" id="PTHR33481">
    <property type="entry name" value="REVERSE TRANSCRIPTASE"/>
    <property type="match status" value="1"/>
</dbReference>
<name>A0AAN7BEP8_9PEZI</name>
<proteinExistence type="predicted"/>
<organism evidence="1 2">
    <name type="scientific">Podospora fimiseda</name>
    <dbReference type="NCBI Taxonomy" id="252190"/>
    <lineage>
        <taxon>Eukaryota</taxon>
        <taxon>Fungi</taxon>
        <taxon>Dikarya</taxon>
        <taxon>Ascomycota</taxon>
        <taxon>Pezizomycotina</taxon>
        <taxon>Sordariomycetes</taxon>
        <taxon>Sordariomycetidae</taxon>
        <taxon>Sordariales</taxon>
        <taxon>Podosporaceae</taxon>
        <taxon>Podospora</taxon>
    </lineage>
</organism>
<evidence type="ECO:0000313" key="1">
    <source>
        <dbReference type="EMBL" id="KAK4223041.1"/>
    </source>
</evidence>
<sequence length="153" mass="17483">SPLQVGVRWLGTWWDRKPRFRRHVQDRCPRAVKVANHLRYLDSTKNGPPAYALRKVVTTVVIPTITYAAECWYAGRTRPTRQGTTTSTRIGWHIEMVQRAITSAARAILSVWMTTPNRTLCRDAGIPLAEVALEDIRLRFAFRFKLSTAPIPL</sequence>
<protein>
    <submittedName>
        <fullName evidence="1">Uncharacterized protein</fullName>
    </submittedName>
</protein>
<dbReference type="PANTHER" id="PTHR33481:SF1">
    <property type="entry name" value="ENDONUCLEASE_EXONUCLEASE_PHOSPHATASE DOMAIN-CONTAINING PROTEIN-RELATED"/>
    <property type="match status" value="1"/>
</dbReference>
<dbReference type="EMBL" id="MU865443">
    <property type="protein sequence ID" value="KAK4223041.1"/>
    <property type="molecule type" value="Genomic_DNA"/>
</dbReference>
<feature type="non-terminal residue" evidence="1">
    <location>
        <position position="1"/>
    </location>
</feature>
<evidence type="ECO:0000313" key="2">
    <source>
        <dbReference type="Proteomes" id="UP001301958"/>
    </source>
</evidence>
<accession>A0AAN7BEP8</accession>
<keyword evidence="2" id="KW-1185">Reference proteome</keyword>
<comment type="caution">
    <text evidence="1">The sequence shown here is derived from an EMBL/GenBank/DDBJ whole genome shotgun (WGS) entry which is preliminary data.</text>
</comment>
<reference evidence="1" key="2">
    <citation type="submission" date="2023-05" db="EMBL/GenBank/DDBJ databases">
        <authorList>
            <consortium name="Lawrence Berkeley National Laboratory"/>
            <person name="Steindorff A."/>
            <person name="Hensen N."/>
            <person name="Bonometti L."/>
            <person name="Westerberg I."/>
            <person name="Brannstrom I.O."/>
            <person name="Guillou S."/>
            <person name="Cros-Aarteil S."/>
            <person name="Calhoun S."/>
            <person name="Haridas S."/>
            <person name="Kuo A."/>
            <person name="Mondo S."/>
            <person name="Pangilinan J."/>
            <person name="Riley R."/>
            <person name="Labutti K."/>
            <person name="Andreopoulos B."/>
            <person name="Lipzen A."/>
            <person name="Chen C."/>
            <person name="Yanf M."/>
            <person name="Daum C."/>
            <person name="Ng V."/>
            <person name="Clum A."/>
            <person name="Ohm R."/>
            <person name="Martin F."/>
            <person name="Silar P."/>
            <person name="Natvig D."/>
            <person name="Lalanne C."/>
            <person name="Gautier V."/>
            <person name="Ament-Velasquez S.L."/>
            <person name="Kruys A."/>
            <person name="Hutchinson M.I."/>
            <person name="Powell A.J."/>
            <person name="Barry K."/>
            <person name="Miller A.N."/>
            <person name="Grigoriev I.V."/>
            <person name="Debuchy R."/>
            <person name="Gladieux P."/>
            <person name="Thoren M.H."/>
            <person name="Johannesson H."/>
        </authorList>
    </citation>
    <scope>NUCLEOTIDE SEQUENCE</scope>
    <source>
        <strain evidence="1">CBS 990.96</strain>
    </source>
</reference>
<dbReference type="Proteomes" id="UP001301958">
    <property type="component" value="Unassembled WGS sequence"/>
</dbReference>